<name>A0ACB9SL06_HOLOL</name>
<evidence type="ECO:0000313" key="2">
    <source>
        <dbReference type="Proteomes" id="UP001056778"/>
    </source>
</evidence>
<comment type="caution">
    <text evidence="1">The sequence shown here is derived from an EMBL/GenBank/DDBJ whole genome shotgun (WGS) entry which is preliminary data.</text>
</comment>
<dbReference type="Proteomes" id="UP001056778">
    <property type="component" value="Chromosome 9"/>
</dbReference>
<keyword evidence="2" id="KW-1185">Reference proteome</keyword>
<organism evidence="1 2">
    <name type="scientific">Holotrichia oblita</name>
    <name type="common">Chafer beetle</name>
    <dbReference type="NCBI Taxonomy" id="644536"/>
    <lineage>
        <taxon>Eukaryota</taxon>
        <taxon>Metazoa</taxon>
        <taxon>Ecdysozoa</taxon>
        <taxon>Arthropoda</taxon>
        <taxon>Hexapoda</taxon>
        <taxon>Insecta</taxon>
        <taxon>Pterygota</taxon>
        <taxon>Neoptera</taxon>
        <taxon>Endopterygota</taxon>
        <taxon>Coleoptera</taxon>
        <taxon>Polyphaga</taxon>
        <taxon>Scarabaeiformia</taxon>
        <taxon>Scarabaeidae</taxon>
        <taxon>Melolonthinae</taxon>
        <taxon>Holotrichia</taxon>
    </lineage>
</organism>
<protein>
    <submittedName>
        <fullName evidence="1">Es-2 protein - related</fullName>
    </submittedName>
</protein>
<gene>
    <name evidence="1" type="ORF">MML48_9g00020695</name>
</gene>
<accession>A0ACB9SL06</accession>
<sequence>MDNVEKSPGMQAIATMNEINKEIVFRKPVGVPKRRKNQNVLDEDTYVEELGKIIQRDFFPDLEKLRAQNEYLEAMEKNDLIKLRELYAKYSGPRRPTHRIPSPATFETPANIHNSQMPPPTTASTEDKLEEASQNKAEPRLSLDQFLNVNTSQDNLSFEELMVESEAKHRQKYSYLYNEEEKSEREVQEMLALPSIEKQAALPEKKFVVDTWSYKNRNYIMYVPDGVDLTREEELELHKKRKEIVYGNTRLTQNPFNENQSKETICELAKSQAKVLDGKIGVDGKELIQSDTPKINGFSFVRTPSPNPGVAESPLMTWGEIEGTPFRLDGGDTPLPRSQGPSFKMAEPPRREQIALALAEKVGVRHRDEKKKAMDAARRHFASPSPRPSSSTIDRLATMSPAARKLATTKLRMSYSPSNLASRSVYSPSPVPRSKTPSTPRSAITPKLNLGIRKSADNLTDDLLKINLPKRQKASDFFNYVHK</sequence>
<evidence type="ECO:0000313" key="1">
    <source>
        <dbReference type="EMBL" id="KAI4455286.1"/>
    </source>
</evidence>
<proteinExistence type="predicted"/>
<dbReference type="EMBL" id="CM043023">
    <property type="protein sequence ID" value="KAI4455286.1"/>
    <property type="molecule type" value="Genomic_DNA"/>
</dbReference>
<reference evidence="1" key="1">
    <citation type="submission" date="2022-04" db="EMBL/GenBank/DDBJ databases">
        <title>Chromosome-scale genome assembly of Holotrichia oblita Faldermann.</title>
        <authorList>
            <person name="Rongchong L."/>
        </authorList>
    </citation>
    <scope>NUCLEOTIDE SEQUENCE</scope>
    <source>
        <strain evidence="1">81SQS9</strain>
    </source>
</reference>